<evidence type="ECO:0000256" key="5">
    <source>
        <dbReference type="ARBA" id="ARBA00023002"/>
    </source>
</evidence>
<gene>
    <name evidence="7" type="ORF">G6F51_009437</name>
</gene>
<keyword evidence="5" id="KW-0560">Oxidoreductase</keyword>
<keyword evidence="3" id="KW-0285">Flavoprotein</keyword>
<dbReference type="PANTHER" id="PTHR42747:SF3">
    <property type="entry name" value="NITRONATE MONOOXYGENASE-RELATED"/>
    <property type="match status" value="1"/>
</dbReference>
<name>A0A9P6Y553_RHIOR</name>
<evidence type="ECO:0008006" key="9">
    <source>
        <dbReference type="Google" id="ProtNLM"/>
    </source>
</evidence>
<accession>A0A9P6Y553</accession>
<dbReference type="OMA" id="FGWPEEY"/>
<comment type="caution">
    <text evidence="7">The sequence shown here is derived from an EMBL/GenBank/DDBJ whole genome shotgun (WGS) entry which is preliminary data.</text>
</comment>
<sequence>MSWANTSFAKALCLKYPIIQAPCAGHTGAELIAAVSNAGGLGSLGAGMMPATQLRETIRAIRQRTQKPFAVNLFCRPQVPITHEELQVQYETDNTLDKIRVQLNIVRPASYQLRSPPLEDQVQVILDEGVPVVSFTFGFLPDAITRQLWQAGVYLIGTATTQAEALALADGKANAILAQGLEAGGHRGSFLKADSQEDQLPIRELVREIRPAVSLPVIAAGGLSTDQDVADVMALGADGAALGTLFMFATESTTPKAHRNHMLTCKEIPRLTRGLTGRWVRSFPNELMKHMEAHDLIPPYDIHSSKTKDIATFAADKGLTDYMLLLSGQNTARAAVYSEQGTLSAADILKKIVTGMEKRGGKLRFDGKSNPIVLIE</sequence>
<dbReference type="Pfam" id="PF03060">
    <property type="entry name" value="NMO"/>
    <property type="match status" value="1"/>
</dbReference>
<dbReference type="EMBL" id="JAANIT010001730">
    <property type="protein sequence ID" value="KAG1538966.1"/>
    <property type="molecule type" value="Genomic_DNA"/>
</dbReference>
<keyword evidence="4" id="KW-0288">FMN</keyword>
<evidence type="ECO:0000256" key="4">
    <source>
        <dbReference type="ARBA" id="ARBA00022643"/>
    </source>
</evidence>
<dbReference type="Gene3D" id="3.20.20.70">
    <property type="entry name" value="Aldolase class I"/>
    <property type="match status" value="1"/>
</dbReference>
<dbReference type="PANTHER" id="PTHR42747">
    <property type="entry name" value="NITRONATE MONOOXYGENASE-RELATED"/>
    <property type="match status" value="1"/>
</dbReference>
<dbReference type="InterPro" id="IPR013785">
    <property type="entry name" value="Aldolase_TIM"/>
</dbReference>
<evidence type="ECO:0000256" key="2">
    <source>
        <dbReference type="ARBA" id="ARBA00009881"/>
    </source>
</evidence>
<evidence type="ECO:0000256" key="3">
    <source>
        <dbReference type="ARBA" id="ARBA00022630"/>
    </source>
</evidence>
<evidence type="ECO:0000313" key="7">
    <source>
        <dbReference type="EMBL" id="KAG1538966.1"/>
    </source>
</evidence>
<keyword evidence="6" id="KW-0503">Monooxygenase</keyword>
<evidence type="ECO:0000256" key="1">
    <source>
        <dbReference type="ARBA" id="ARBA00001917"/>
    </source>
</evidence>
<evidence type="ECO:0000313" key="8">
    <source>
        <dbReference type="Proteomes" id="UP000717996"/>
    </source>
</evidence>
<dbReference type="InterPro" id="IPR004136">
    <property type="entry name" value="NMO"/>
</dbReference>
<comment type="cofactor">
    <cofactor evidence="1">
        <name>FMN</name>
        <dbReference type="ChEBI" id="CHEBI:58210"/>
    </cofactor>
</comment>
<proteinExistence type="inferred from homology"/>
<dbReference type="OrthoDB" id="2349068at2759"/>
<dbReference type="Proteomes" id="UP000717996">
    <property type="component" value="Unassembled WGS sequence"/>
</dbReference>
<dbReference type="GO" id="GO:0018580">
    <property type="term" value="F:nitronate monooxygenase activity"/>
    <property type="evidence" value="ECO:0007669"/>
    <property type="project" value="InterPro"/>
</dbReference>
<dbReference type="CDD" id="cd04730">
    <property type="entry name" value="NPD_like"/>
    <property type="match status" value="1"/>
</dbReference>
<organism evidence="7 8">
    <name type="scientific">Rhizopus oryzae</name>
    <name type="common">Mucormycosis agent</name>
    <name type="synonym">Rhizopus arrhizus var. delemar</name>
    <dbReference type="NCBI Taxonomy" id="64495"/>
    <lineage>
        <taxon>Eukaryota</taxon>
        <taxon>Fungi</taxon>
        <taxon>Fungi incertae sedis</taxon>
        <taxon>Mucoromycota</taxon>
        <taxon>Mucoromycotina</taxon>
        <taxon>Mucoromycetes</taxon>
        <taxon>Mucorales</taxon>
        <taxon>Mucorineae</taxon>
        <taxon>Rhizopodaceae</taxon>
        <taxon>Rhizopus</taxon>
    </lineage>
</organism>
<evidence type="ECO:0000256" key="6">
    <source>
        <dbReference type="ARBA" id="ARBA00023033"/>
    </source>
</evidence>
<reference evidence="7" key="1">
    <citation type="journal article" date="2020" name="Microb. Genom.">
        <title>Genetic diversity of clinical and environmental Mucorales isolates obtained from an investigation of mucormycosis cases among solid organ transplant recipients.</title>
        <authorList>
            <person name="Nguyen M.H."/>
            <person name="Kaul D."/>
            <person name="Muto C."/>
            <person name="Cheng S.J."/>
            <person name="Richter R.A."/>
            <person name="Bruno V.M."/>
            <person name="Liu G."/>
            <person name="Beyhan S."/>
            <person name="Sundermann A.J."/>
            <person name="Mounaud S."/>
            <person name="Pasculle A.W."/>
            <person name="Nierman W.C."/>
            <person name="Driscoll E."/>
            <person name="Cumbie R."/>
            <person name="Clancy C.J."/>
            <person name="Dupont C.L."/>
        </authorList>
    </citation>
    <scope>NUCLEOTIDE SEQUENCE</scope>
    <source>
        <strain evidence="7">GL16</strain>
    </source>
</reference>
<protein>
    <recommendedName>
        <fullName evidence="9">Nitronate monooxygenase</fullName>
    </recommendedName>
</protein>
<dbReference type="SUPFAM" id="SSF51412">
    <property type="entry name" value="Inosine monophosphate dehydrogenase (IMPDH)"/>
    <property type="match status" value="1"/>
</dbReference>
<comment type="similarity">
    <text evidence="2">Belongs to the nitronate monooxygenase family. NMO class I subfamily.</text>
</comment>
<dbReference type="AlphaFoldDB" id="A0A9P6Y553"/>